<dbReference type="InterPro" id="IPR021135">
    <property type="entry name" value="PEP_COase"/>
</dbReference>
<dbReference type="PANTHER" id="PTHR30523">
    <property type="entry name" value="PHOSPHOENOLPYRUVATE CARBOXYLASE"/>
    <property type="match status" value="1"/>
</dbReference>
<keyword evidence="6" id="KW-0670">Pyruvate</keyword>
<dbReference type="PROSITE" id="PS00781">
    <property type="entry name" value="PEPCASE_1"/>
    <property type="match status" value="1"/>
</dbReference>
<feature type="active site" evidence="5">
    <location>
        <position position="593"/>
    </location>
</feature>
<dbReference type="GO" id="GO:0008964">
    <property type="term" value="F:phosphoenolpyruvate carboxylase activity"/>
    <property type="evidence" value="ECO:0007669"/>
    <property type="project" value="UniProtKB-EC"/>
</dbReference>
<name>I0IBZ3_PHYMF</name>
<dbReference type="PATRIC" id="fig|1142394.8.peg.637"/>
<dbReference type="Gene3D" id="1.20.1440.90">
    <property type="entry name" value="Phosphoenolpyruvate/pyruvate domain"/>
    <property type="match status" value="1"/>
</dbReference>
<dbReference type="GO" id="GO:0005829">
    <property type="term" value="C:cytosol"/>
    <property type="evidence" value="ECO:0007669"/>
    <property type="project" value="TreeGrafter"/>
</dbReference>
<evidence type="ECO:0000256" key="5">
    <source>
        <dbReference type="PROSITE-ProRule" id="PRU10112"/>
    </source>
</evidence>
<dbReference type="PANTHER" id="PTHR30523:SF6">
    <property type="entry name" value="PHOSPHOENOLPYRUVATE CARBOXYLASE"/>
    <property type="match status" value="1"/>
</dbReference>
<dbReference type="InterPro" id="IPR018129">
    <property type="entry name" value="PEP_COase_Lys_AS"/>
</dbReference>
<dbReference type="Pfam" id="PF00311">
    <property type="entry name" value="PEPcase"/>
    <property type="match status" value="1"/>
</dbReference>
<accession>I0IBZ3</accession>
<keyword evidence="6" id="KW-0456">Lyase</keyword>
<dbReference type="GO" id="GO:0006099">
    <property type="term" value="P:tricarboxylic acid cycle"/>
    <property type="evidence" value="ECO:0007669"/>
    <property type="project" value="InterPro"/>
</dbReference>
<organism evidence="6 7">
    <name type="scientific">Phycisphaera mikurensis (strain NBRC 102666 / KCTC 22515 / FYK2301M01)</name>
    <dbReference type="NCBI Taxonomy" id="1142394"/>
    <lineage>
        <taxon>Bacteria</taxon>
        <taxon>Pseudomonadati</taxon>
        <taxon>Planctomycetota</taxon>
        <taxon>Phycisphaerae</taxon>
        <taxon>Phycisphaerales</taxon>
        <taxon>Phycisphaeraceae</taxon>
        <taxon>Phycisphaera</taxon>
    </lineage>
</organism>
<dbReference type="SUPFAM" id="SSF51621">
    <property type="entry name" value="Phosphoenolpyruvate/pyruvate domain"/>
    <property type="match status" value="1"/>
</dbReference>
<evidence type="ECO:0000313" key="6">
    <source>
        <dbReference type="EMBL" id="BAM02781.1"/>
    </source>
</evidence>
<evidence type="ECO:0000256" key="1">
    <source>
        <dbReference type="ARBA" id="ARBA00003670"/>
    </source>
</evidence>
<evidence type="ECO:0000256" key="2">
    <source>
        <dbReference type="ARBA" id="ARBA00022419"/>
    </source>
</evidence>
<dbReference type="PROSITE" id="PS00393">
    <property type="entry name" value="PEPCASE_2"/>
    <property type="match status" value="1"/>
</dbReference>
<keyword evidence="7" id="KW-1185">Reference proteome</keyword>
<dbReference type="STRING" id="1142394.PSMK_06220"/>
<dbReference type="OrthoDB" id="9768133at2"/>
<dbReference type="GO" id="GO:0015977">
    <property type="term" value="P:carbon fixation"/>
    <property type="evidence" value="ECO:0007669"/>
    <property type="project" value="InterPro"/>
</dbReference>
<evidence type="ECO:0000313" key="7">
    <source>
        <dbReference type="Proteomes" id="UP000007881"/>
    </source>
</evidence>
<comment type="function">
    <text evidence="1">Forms oxaloacetate, a four-carbon dicarboxylic acid source for the tricarboxylic acid cycle.</text>
</comment>
<dbReference type="InterPro" id="IPR015813">
    <property type="entry name" value="Pyrv/PenolPyrv_kinase-like_dom"/>
</dbReference>
<dbReference type="eggNOG" id="COG2352">
    <property type="taxonomic scope" value="Bacteria"/>
</dbReference>
<dbReference type="Proteomes" id="UP000007881">
    <property type="component" value="Chromosome"/>
</dbReference>
<sequence>MAQPPTTSSPARSRLERDRRLLTRLLGGVIDRFAEPGLRGRWAEAGRLARERRAGSEAAGDALRERLANMSEAELEALARAAAVTFDLFNLSEERQRVRVLRTSRRRGRRPTPYADSVAAAFAGLAAAGFSARRAVAAWNGLEIEPVFTAHPTESKRRAVRQGLRRLREHLEEIESESDPADRRERLDRIRGDLGCLWQTDSFRNRKPTVMEELGRSLSAFDALWEAVPGLCAEARRGFAEAYGDSVAKRSGEADARLSCPLRFGSWIGGDRDGNPFVTASVTAEALSTLRAAAIHRHTATCNRLDSVLTISADREAVPAAFGAALADSLARFPDAAPRRPPEVEPYRCAIRVVRSRLEASLRVTPGGEPVPAAYPDAAAFRADVAGIASALRQSGHDELVDTELLPWLDRIDAFGLHSARLDFREHADRMHAAVEGVAEAAGLSIPPRRDARARADFLLTDLPGDAGSRVAEAAAAGSLGDAAAETLETFRLLERVARAYGPEALGARIVSMTQTAADALTGLWLTRVAAAAEGHAAPAFSPPIAPLLETIDDLAAGPDLMAGLFDDDRYRAHLEASGTGQHVMIGYSDSAKDGGYLSSNRGLYAAQQALADLAAGRGVSLLVFHGRGGSLGRGGGPAARAIRALPAGAVAGTLRTTEQGEILSERYDDPDIAQRHLEQVTNATLQVTAAGDADLPAAWISLIDAASARSRAAYRALVEHPGFLAYFGNATPIEAIERLPIGSRPARRAGERKLENLRAIPYTFAWTQARCPVTAFFGLGVGLSEAAAEAPGGTDLLRDMYRGWPWFHTLIHNVELALVKANPDAIAWYAALVPEGAGREVAGVLRADMARTREAVLAVIGHEDLLDGAAWLKASVEERNPYVDVLNLVQVELLGRRAKLAEGDAKLAATDHALRQTVQGLAAGLRGTG</sequence>
<comment type="catalytic activity">
    <reaction evidence="3">
        <text>oxaloacetate + phosphate = phosphoenolpyruvate + hydrogencarbonate</text>
        <dbReference type="Rhea" id="RHEA:28370"/>
        <dbReference type="ChEBI" id="CHEBI:16452"/>
        <dbReference type="ChEBI" id="CHEBI:17544"/>
        <dbReference type="ChEBI" id="CHEBI:43474"/>
        <dbReference type="ChEBI" id="CHEBI:58702"/>
        <dbReference type="EC" id="4.1.1.31"/>
    </reaction>
</comment>
<proteinExistence type="predicted"/>
<dbReference type="AlphaFoldDB" id="I0IBZ3"/>
<protein>
    <recommendedName>
        <fullName evidence="2">Phosphoenolpyruvate carboxylase</fullName>
    </recommendedName>
</protein>
<dbReference type="KEGG" id="phm:PSMK_06220"/>
<gene>
    <name evidence="6" type="primary">ppc</name>
    <name evidence="6" type="ordered locus">PSMK_06220</name>
</gene>
<dbReference type="EMBL" id="AP012338">
    <property type="protein sequence ID" value="BAM02781.1"/>
    <property type="molecule type" value="Genomic_DNA"/>
</dbReference>
<dbReference type="InterPro" id="IPR033129">
    <property type="entry name" value="PEPCASE_His_AS"/>
</dbReference>
<evidence type="ECO:0000256" key="4">
    <source>
        <dbReference type="PROSITE-ProRule" id="PRU10111"/>
    </source>
</evidence>
<reference evidence="6 7" key="1">
    <citation type="submission" date="2012-02" db="EMBL/GenBank/DDBJ databases">
        <title>Complete genome sequence of Phycisphaera mikurensis NBRC 102666.</title>
        <authorList>
            <person name="Ankai A."/>
            <person name="Hosoyama A."/>
            <person name="Terui Y."/>
            <person name="Sekine M."/>
            <person name="Fukai R."/>
            <person name="Kato Y."/>
            <person name="Nakamura S."/>
            <person name="Yamada-Narita S."/>
            <person name="Kawakoshi A."/>
            <person name="Fukunaga Y."/>
            <person name="Yamazaki S."/>
            <person name="Fujita N."/>
        </authorList>
    </citation>
    <scope>NUCLEOTIDE SEQUENCE [LARGE SCALE GENOMIC DNA]</scope>
    <source>
        <strain evidence="7">NBRC 102666 / KCTC 22515 / FYK2301M01</strain>
    </source>
</reference>
<dbReference type="HOGENOM" id="CLU_006557_2_0_0"/>
<feature type="active site" evidence="4">
    <location>
        <position position="151"/>
    </location>
</feature>
<evidence type="ECO:0000256" key="3">
    <source>
        <dbReference type="ARBA" id="ARBA00048995"/>
    </source>
</evidence>
<dbReference type="PRINTS" id="PR00150">
    <property type="entry name" value="PEPCARBXLASE"/>
</dbReference>
<dbReference type="RefSeq" id="WP_014436001.1">
    <property type="nucleotide sequence ID" value="NC_017080.1"/>
</dbReference>